<keyword evidence="3" id="KW-0238">DNA-binding</keyword>
<comment type="subcellular location">
    <subcellularLocation>
        <location evidence="1">Nucleus</location>
    </subcellularLocation>
</comment>
<reference evidence="7" key="1">
    <citation type="submission" date="2024-03" db="EMBL/GenBank/DDBJ databases">
        <title>WGS assembly of Saponaria officinalis var. Norfolk2.</title>
        <authorList>
            <person name="Jenkins J."/>
            <person name="Shu S."/>
            <person name="Grimwood J."/>
            <person name="Barry K."/>
            <person name="Goodstein D."/>
            <person name="Schmutz J."/>
            <person name="Leebens-Mack J."/>
            <person name="Osbourn A."/>
        </authorList>
    </citation>
    <scope>NUCLEOTIDE SEQUENCE [LARGE SCALE GENOMIC DNA]</scope>
    <source>
        <strain evidence="7">JIC</strain>
    </source>
</reference>
<dbReference type="EMBL" id="JBDFQZ010000007">
    <property type="protein sequence ID" value="KAK9706582.1"/>
    <property type="molecule type" value="Genomic_DNA"/>
</dbReference>
<sequence>MAGKIFNRRTNDYARKVSFNKRKKCLVKKLTEITTLCDVEGCAVIYNPGEDEPESKVFPANDISKFTEADRTKKMLSQESYVMERIDKAGDQLQKLQAQNRERKASDLWFEYLVDSTKSLVDLSDWDLHDLDKLNARNIRQIDQYIEDVRARENPRLPVPDVM</sequence>
<dbReference type="Gene3D" id="3.40.1810.10">
    <property type="entry name" value="Transcription factor, MADS-box"/>
    <property type="match status" value="1"/>
</dbReference>
<keyword evidence="2" id="KW-0805">Transcription regulation</keyword>
<gene>
    <name evidence="7" type="ORF">RND81_07G136700</name>
</gene>
<evidence type="ECO:0000256" key="5">
    <source>
        <dbReference type="ARBA" id="ARBA00023242"/>
    </source>
</evidence>
<dbReference type="SMART" id="SM00432">
    <property type="entry name" value="MADS"/>
    <property type="match status" value="1"/>
</dbReference>
<keyword evidence="4" id="KW-0804">Transcription</keyword>
<evidence type="ECO:0000256" key="3">
    <source>
        <dbReference type="ARBA" id="ARBA00023125"/>
    </source>
</evidence>
<dbReference type="PROSITE" id="PS50066">
    <property type="entry name" value="MADS_BOX_2"/>
    <property type="match status" value="1"/>
</dbReference>
<protein>
    <recommendedName>
        <fullName evidence="6">MADS-box domain-containing protein</fullName>
    </recommendedName>
</protein>
<dbReference type="Proteomes" id="UP001443914">
    <property type="component" value="Unassembled WGS sequence"/>
</dbReference>
<evidence type="ECO:0000256" key="2">
    <source>
        <dbReference type="ARBA" id="ARBA00023015"/>
    </source>
</evidence>
<organism evidence="7 8">
    <name type="scientific">Saponaria officinalis</name>
    <name type="common">Common soapwort</name>
    <name type="synonym">Lychnis saponaria</name>
    <dbReference type="NCBI Taxonomy" id="3572"/>
    <lineage>
        <taxon>Eukaryota</taxon>
        <taxon>Viridiplantae</taxon>
        <taxon>Streptophyta</taxon>
        <taxon>Embryophyta</taxon>
        <taxon>Tracheophyta</taxon>
        <taxon>Spermatophyta</taxon>
        <taxon>Magnoliopsida</taxon>
        <taxon>eudicotyledons</taxon>
        <taxon>Gunneridae</taxon>
        <taxon>Pentapetalae</taxon>
        <taxon>Caryophyllales</taxon>
        <taxon>Caryophyllaceae</taxon>
        <taxon>Caryophylleae</taxon>
        <taxon>Saponaria</taxon>
    </lineage>
</organism>
<proteinExistence type="predicted"/>
<evidence type="ECO:0000259" key="6">
    <source>
        <dbReference type="PROSITE" id="PS50066"/>
    </source>
</evidence>
<evidence type="ECO:0000256" key="4">
    <source>
        <dbReference type="ARBA" id="ARBA00023163"/>
    </source>
</evidence>
<dbReference type="SUPFAM" id="SSF55455">
    <property type="entry name" value="SRF-like"/>
    <property type="match status" value="1"/>
</dbReference>
<feature type="domain" description="MADS-box" evidence="6">
    <location>
        <begin position="6"/>
        <end position="47"/>
    </location>
</feature>
<dbReference type="CDD" id="cd00120">
    <property type="entry name" value="MADS"/>
    <property type="match status" value="1"/>
</dbReference>
<evidence type="ECO:0000313" key="8">
    <source>
        <dbReference type="Proteomes" id="UP001443914"/>
    </source>
</evidence>
<accession>A0AAW1JQQ9</accession>
<keyword evidence="8" id="KW-1185">Reference proteome</keyword>
<evidence type="ECO:0000256" key="1">
    <source>
        <dbReference type="ARBA" id="ARBA00004123"/>
    </source>
</evidence>
<dbReference type="AlphaFoldDB" id="A0AAW1JQQ9"/>
<dbReference type="GO" id="GO:0005634">
    <property type="term" value="C:nucleus"/>
    <property type="evidence" value="ECO:0007669"/>
    <property type="project" value="UniProtKB-SubCell"/>
</dbReference>
<comment type="caution">
    <text evidence="7">The sequence shown here is derived from an EMBL/GenBank/DDBJ whole genome shotgun (WGS) entry which is preliminary data.</text>
</comment>
<dbReference type="GO" id="GO:0003677">
    <property type="term" value="F:DNA binding"/>
    <property type="evidence" value="ECO:0007669"/>
    <property type="project" value="UniProtKB-KW"/>
</dbReference>
<evidence type="ECO:0000313" key="7">
    <source>
        <dbReference type="EMBL" id="KAK9706582.1"/>
    </source>
</evidence>
<dbReference type="GO" id="GO:0046983">
    <property type="term" value="F:protein dimerization activity"/>
    <property type="evidence" value="ECO:0007669"/>
    <property type="project" value="InterPro"/>
</dbReference>
<dbReference type="InterPro" id="IPR002100">
    <property type="entry name" value="TF_MADSbox"/>
</dbReference>
<keyword evidence="5" id="KW-0539">Nucleus</keyword>
<dbReference type="Pfam" id="PF00319">
    <property type="entry name" value="SRF-TF"/>
    <property type="match status" value="1"/>
</dbReference>
<dbReference type="InterPro" id="IPR036879">
    <property type="entry name" value="TF_MADSbox_sf"/>
</dbReference>
<name>A0AAW1JQQ9_SAPOF</name>